<proteinExistence type="predicted"/>
<accession>A0A4P5P405</accession>
<keyword evidence="1" id="KW-0175">Coiled coil</keyword>
<feature type="coiled-coil region" evidence="1">
    <location>
        <begin position="252"/>
        <end position="356"/>
    </location>
</feature>
<evidence type="ECO:0000256" key="1">
    <source>
        <dbReference type="SAM" id="Coils"/>
    </source>
</evidence>
<sequence length="358" mass="40247">MKTPSFISEREEIWASRKKAKKAFDSVLNLSAEDDKGLFVGVAMKAEESNGRYTYRLLDEGMVVYSDGSPRSYLMKGTIQAFYDSLSDDYVGYINLGHVDFAIDPIILGSWTKKDLTVVDIGEGRKGLDVSFQLDDRLSKVKDLKLMNFTMAVSAEFYASINWNAVDLLEAEYPIFDQIDILGFAIVGDPGNINSAGLKLKEESNMTKQKKSFSETFEEMMSKITKKQPEQDPETKEDLAVELPEGLTIEKMAEIADEVERLKAVEKNAEEIAEQGIKLAEELIAAKEELKEAKEKLAEYDKAIPSVFEKFTALANDLELKHEQKKKEILKNDEEATDFKKALENLKAMEAAAKKEGE</sequence>
<name>A0A4P5P405_9ENTE</name>
<organism evidence="2 3">
    <name type="scientific">Enterococcus florum</name>
    <dbReference type="NCBI Taxonomy" id="2480627"/>
    <lineage>
        <taxon>Bacteria</taxon>
        <taxon>Bacillati</taxon>
        <taxon>Bacillota</taxon>
        <taxon>Bacilli</taxon>
        <taxon>Lactobacillales</taxon>
        <taxon>Enterococcaceae</taxon>
        <taxon>Enterococcus</taxon>
    </lineage>
</organism>
<gene>
    <name evidence="2" type="ORF">NRIC_03880</name>
</gene>
<dbReference type="EMBL" id="BJCC01000003">
    <property type="protein sequence ID" value="GCF92497.1"/>
    <property type="molecule type" value="Genomic_DNA"/>
</dbReference>
<dbReference type="RefSeq" id="WP_146621005.1">
    <property type="nucleotide sequence ID" value="NZ_BJCC01000003.1"/>
</dbReference>
<evidence type="ECO:0000313" key="2">
    <source>
        <dbReference type="EMBL" id="GCF92497.1"/>
    </source>
</evidence>
<dbReference type="AlphaFoldDB" id="A0A4P5P405"/>
<protein>
    <submittedName>
        <fullName evidence="2">Uncharacterized protein</fullName>
    </submittedName>
</protein>
<reference evidence="3" key="1">
    <citation type="submission" date="2019-02" db="EMBL/GenBank/DDBJ databases">
        <title>Draft genome sequence of Enterococcus sp. Gos25-1.</title>
        <authorList>
            <person name="Tanaka N."/>
            <person name="Shiwa Y."/>
            <person name="Fujita N."/>
        </authorList>
    </citation>
    <scope>NUCLEOTIDE SEQUENCE [LARGE SCALE GENOMIC DNA]</scope>
    <source>
        <strain evidence="3">Gos25-1</strain>
    </source>
</reference>
<keyword evidence="3" id="KW-1185">Reference proteome</keyword>
<dbReference type="Proteomes" id="UP000290567">
    <property type="component" value="Unassembled WGS sequence"/>
</dbReference>
<comment type="caution">
    <text evidence="2">The sequence shown here is derived from an EMBL/GenBank/DDBJ whole genome shotgun (WGS) entry which is preliminary data.</text>
</comment>
<evidence type="ECO:0000313" key="3">
    <source>
        <dbReference type="Proteomes" id="UP000290567"/>
    </source>
</evidence>